<evidence type="ECO:0000256" key="1">
    <source>
        <dbReference type="ARBA" id="ARBA00007228"/>
    </source>
</evidence>
<name>A0A9D1HN42_9FIRM</name>
<gene>
    <name evidence="5" type="ORF">IAB00_07060</name>
</gene>
<dbReference type="PANTHER" id="PTHR43191:SF2">
    <property type="entry name" value="RRNA METHYLTRANSFERASE 3, MITOCHONDRIAL"/>
    <property type="match status" value="1"/>
</dbReference>
<dbReference type="Pfam" id="PF00588">
    <property type="entry name" value="SpoU_methylase"/>
    <property type="match status" value="1"/>
</dbReference>
<evidence type="ECO:0000313" key="6">
    <source>
        <dbReference type="Proteomes" id="UP000824124"/>
    </source>
</evidence>
<dbReference type="InterPro" id="IPR013123">
    <property type="entry name" value="SpoU_subst-bd"/>
</dbReference>
<dbReference type="GO" id="GO:0005737">
    <property type="term" value="C:cytoplasm"/>
    <property type="evidence" value="ECO:0007669"/>
    <property type="project" value="UniProtKB-ARBA"/>
</dbReference>
<dbReference type="CDD" id="cd18095">
    <property type="entry name" value="SpoU-like_rRNA-MTase"/>
    <property type="match status" value="1"/>
</dbReference>
<comment type="caution">
    <text evidence="5">The sequence shown here is derived from an EMBL/GenBank/DDBJ whole genome shotgun (WGS) entry which is preliminary data.</text>
</comment>
<organism evidence="5 6">
    <name type="scientific">Candidatus Avidehalobacter gallistercoris</name>
    <dbReference type="NCBI Taxonomy" id="2840694"/>
    <lineage>
        <taxon>Bacteria</taxon>
        <taxon>Bacillati</taxon>
        <taxon>Bacillota</taxon>
        <taxon>Clostridia</taxon>
        <taxon>Eubacteriales</taxon>
        <taxon>Peptococcaceae</taxon>
        <taxon>Peptococcaceae incertae sedis</taxon>
        <taxon>Candidatus Avidehalobacter</taxon>
    </lineage>
</organism>
<reference evidence="5" key="2">
    <citation type="journal article" date="2021" name="PeerJ">
        <title>Extensive microbial diversity within the chicken gut microbiome revealed by metagenomics and culture.</title>
        <authorList>
            <person name="Gilroy R."/>
            <person name="Ravi A."/>
            <person name="Getino M."/>
            <person name="Pursley I."/>
            <person name="Horton D.L."/>
            <person name="Alikhan N.F."/>
            <person name="Baker D."/>
            <person name="Gharbi K."/>
            <person name="Hall N."/>
            <person name="Watson M."/>
            <person name="Adriaenssens E.M."/>
            <person name="Foster-Nyarko E."/>
            <person name="Jarju S."/>
            <person name="Secka A."/>
            <person name="Antonio M."/>
            <person name="Oren A."/>
            <person name="Chaudhuri R.R."/>
            <person name="La Ragione R."/>
            <person name="Hildebrand F."/>
            <person name="Pallen M.J."/>
        </authorList>
    </citation>
    <scope>NUCLEOTIDE SEQUENCE</scope>
    <source>
        <strain evidence="5">2830</strain>
    </source>
</reference>
<dbReference type="Pfam" id="PF22435">
    <property type="entry name" value="MRM3-like_sub_bind"/>
    <property type="match status" value="1"/>
</dbReference>
<dbReference type="InterPro" id="IPR053888">
    <property type="entry name" value="MRM3-like_sub_bind"/>
</dbReference>
<protein>
    <submittedName>
        <fullName evidence="5">RNA methyltransferase</fullName>
    </submittedName>
</protein>
<dbReference type="GO" id="GO:0003723">
    <property type="term" value="F:RNA binding"/>
    <property type="evidence" value="ECO:0007669"/>
    <property type="project" value="InterPro"/>
</dbReference>
<reference evidence="5" key="1">
    <citation type="submission" date="2020-10" db="EMBL/GenBank/DDBJ databases">
        <authorList>
            <person name="Gilroy R."/>
        </authorList>
    </citation>
    <scope>NUCLEOTIDE SEQUENCE</scope>
    <source>
        <strain evidence="5">2830</strain>
    </source>
</reference>
<dbReference type="Gene3D" id="3.30.1330.30">
    <property type="match status" value="1"/>
</dbReference>
<dbReference type="SUPFAM" id="SSF55315">
    <property type="entry name" value="L30e-like"/>
    <property type="match status" value="1"/>
</dbReference>
<dbReference type="InterPro" id="IPR051259">
    <property type="entry name" value="rRNA_Methyltransferase"/>
</dbReference>
<keyword evidence="2 5" id="KW-0489">Methyltransferase</keyword>
<dbReference type="PANTHER" id="PTHR43191">
    <property type="entry name" value="RRNA METHYLTRANSFERASE 3"/>
    <property type="match status" value="1"/>
</dbReference>
<dbReference type="GO" id="GO:0006396">
    <property type="term" value="P:RNA processing"/>
    <property type="evidence" value="ECO:0007669"/>
    <property type="project" value="InterPro"/>
</dbReference>
<dbReference type="GO" id="GO:0008173">
    <property type="term" value="F:RNA methyltransferase activity"/>
    <property type="evidence" value="ECO:0007669"/>
    <property type="project" value="InterPro"/>
</dbReference>
<evidence type="ECO:0000313" key="5">
    <source>
        <dbReference type="EMBL" id="HIU10973.1"/>
    </source>
</evidence>
<evidence type="ECO:0000259" key="4">
    <source>
        <dbReference type="SMART" id="SM00967"/>
    </source>
</evidence>
<dbReference type="InterPro" id="IPR029026">
    <property type="entry name" value="tRNA_m1G_MTases_N"/>
</dbReference>
<feature type="domain" description="RNA 2-O ribose methyltransferase substrate binding" evidence="4">
    <location>
        <begin position="37"/>
        <end position="113"/>
    </location>
</feature>
<accession>A0A9D1HN42</accession>
<dbReference type="InterPro" id="IPR029028">
    <property type="entry name" value="Alpha/beta_knot_MTases"/>
</dbReference>
<comment type="similarity">
    <text evidence="1">Belongs to the class IV-like SAM-binding methyltransferase superfamily. RNA methyltransferase TrmH family.</text>
</comment>
<dbReference type="InterPro" id="IPR029064">
    <property type="entry name" value="Ribosomal_eL30-like_sf"/>
</dbReference>
<sequence>MAEPMTNAVITSKDNRYVKLARSLAVKKQREAAGLFLAEGINNVREALQSAFEPAFLLFDAERANEPRIAELLRLARAKSCPAYAVAGSVLQSVSPAETSQGLLLAVKLPRISSADFAKQAAGRSIALLDGLQDPGNVGTILRTAWAAGLSGVLLVNGCADAFAPKVVRAAMGALYHLPVLACANETAEELLAELKLPLWAADAGGENFRRVSAGSSVCWLLGREAAGPSFYWRERAAKTVAIPMQPGVDSLNVAVAAGILFFSGVEEER</sequence>
<proteinExistence type="inferred from homology"/>
<dbReference type="InterPro" id="IPR001537">
    <property type="entry name" value="SpoU_MeTrfase"/>
</dbReference>
<dbReference type="AlphaFoldDB" id="A0A9D1HN42"/>
<dbReference type="SUPFAM" id="SSF75217">
    <property type="entry name" value="alpha/beta knot"/>
    <property type="match status" value="1"/>
</dbReference>
<keyword evidence="3" id="KW-0808">Transferase</keyword>
<evidence type="ECO:0000256" key="3">
    <source>
        <dbReference type="ARBA" id="ARBA00022679"/>
    </source>
</evidence>
<dbReference type="Gene3D" id="3.40.1280.10">
    <property type="match status" value="1"/>
</dbReference>
<dbReference type="GO" id="GO:0032259">
    <property type="term" value="P:methylation"/>
    <property type="evidence" value="ECO:0007669"/>
    <property type="project" value="UniProtKB-KW"/>
</dbReference>
<dbReference type="Proteomes" id="UP000824124">
    <property type="component" value="Unassembled WGS sequence"/>
</dbReference>
<evidence type="ECO:0000256" key="2">
    <source>
        <dbReference type="ARBA" id="ARBA00022603"/>
    </source>
</evidence>
<dbReference type="SMART" id="SM00967">
    <property type="entry name" value="SpoU_sub_bind"/>
    <property type="match status" value="1"/>
</dbReference>
<dbReference type="EMBL" id="DVMH01000035">
    <property type="protein sequence ID" value="HIU10973.1"/>
    <property type="molecule type" value="Genomic_DNA"/>
</dbReference>